<gene>
    <name evidence="3" type="ORF">BSAL_35890</name>
</gene>
<evidence type="ECO:0000256" key="2">
    <source>
        <dbReference type="SAM" id="SignalP"/>
    </source>
</evidence>
<keyword evidence="2" id="KW-0732">Signal</keyword>
<feature type="region of interest" description="Disordered" evidence="1">
    <location>
        <begin position="30"/>
        <end position="55"/>
    </location>
</feature>
<name>A0A0S4JQD3_BODSA</name>
<dbReference type="AlphaFoldDB" id="A0A0S4JQD3"/>
<accession>A0A0S4JQD3</accession>
<feature type="chain" id="PRO_5006622584" evidence="2">
    <location>
        <begin position="24"/>
        <end position="518"/>
    </location>
</feature>
<reference evidence="4" key="1">
    <citation type="submission" date="2015-09" db="EMBL/GenBank/DDBJ databases">
        <authorList>
            <consortium name="Pathogen Informatics"/>
        </authorList>
    </citation>
    <scope>NUCLEOTIDE SEQUENCE [LARGE SCALE GENOMIC DNA]</scope>
    <source>
        <strain evidence="4">Lake Konstanz</strain>
    </source>
</reference>
<evidence type="ECO:0000313" key="3">
    <source>
        <dbReference type="EMBL" id="CUG92174.1"/>
    </source>
</evidence>
<evidence type="ECO:0000256" key="1">
    <source>
        <dbReference type="SAM" id="MobiDB-lite"/>
    </source>
</evidence>
<proteinExistence type="predicted"/>
<keyword evidence="4" id="KW-1185">Reference proteome</keyword>
<dbReference type="VEuPathDB" id="TriTrypDB:BSAL_35890"/>
<organism evidence="3 4">
    <name type="scientific">Bodo saltans</name>
    <name type="common">Flagellated protozoan</name>
    <dbReference type="NCBI Taxonomy" id="75058"/>
    <lineage>
        <taxon>Eukaryota</taxon>
        <taxon>Discoba</taxon>
        <taxon>Euglenozoa</taxon>
        <taxon>Kinetoplastea</taxon>
        <taxon>Metakinetoplastina</taxon>
        <taxon>Eubodonida</taxon>
        <taxon>Bodonidae</taxon>
        <taxon>Bodo</taxon>
    </lineage>
</organism>
<dbReference type="Proteomes" id="UP000051952">
    <property type="component" value="Unassembled WGS sequence"/>
</dbReference>
<evidence type="ECO:0000313" key="4">
    <source>
        <dbReference type="Proteomes" id="UP000051952"/>
    </source>
</evidence>
<sequence>MVRWRAIALVCLCSALCALLVVTWHDSPTAQTSSIDTAKEHRLEEETGDAGPVKHQLNSSKAQHKALQVNNSDLVVQNDGLERIPRKEGPLLCSTIRHASPKETGHPEYKHDQHGCRHRQSITCTGKRLKRALVIYMLQTKNVRNMAVELHSFDFFMNVGVFAEHESTEMFDGVDYVFTRMMPPHLGKVAAPTIIAKKGNIKLMWVPSGPCDLCAHGRVITYLGGVDAVKANYSFIALLNGGSRGPFQAANDAAWIDVMAVGGQATWSAATPPIMVGPTVNTRHSVHVQTFCIGLHTVRLSEYYPFLTHCNNSAEGKEMCILGGEVPAGIDWLRGGGWIHSLSTNETLRTVDDAEALVQTRKRLGFAEPGHRHYDLCSALFAKFGGTFTNRVRERTAAHAAQLILLNPADRALSGRVLLKELLSSGRFLNLADGINYVFVIGAFYGVPGKIEIRDGVVERLRQSIEENRGRLVVSNNLTEFFGFDPAPNASKVLAIHVRCNEGEHHLKVMDGRALEFP</sequence>
<protein>
    <submittedName>
        <fullName evidence="3">Membrane-associated protein, putative</fullName>
    </submittedName>
</protein>
<feature type="signal peptide" evidence="2">
    <location>
        <begin position="1"/>
        <end position="23"/>
    </location>
</feature>
<dbReference type="EMBL" id="CYKH01002012">
    <property type="protein sequence ID" value="CUG92174.1"/>
    <property type="molecule type" value="Genomic_DNA"/>
</dbReference>